<sequence>MQISRAADRSHQSANSDWFTGEVTMAPLARPDGPSLVAALEVTFAPGARTNWHTHPVGQTLIVTQGKGWAAREGEARIDIGPGDVVRFAPGERHWHGATTDSQMTHIAIQEAQNGSTTAWAEPVSDTDYAG</sequence>
<dbReference type="RefSeq" id="WP_108893330.1">
    <property type="nucleotide sequence ID" value="NZ_ONZF01000002.1"/>
</dbReference>
<dbReference type="InterPro" id="IPR013096">
    <property type="entry name" value="Cupin_2"/>
</dbReference>
<dbReference type="PANTHER" id="PTHR43698">
    <property type="entry name" value="RIBD C-TERMINAL DOMAIN CONTAINING PROTEIN"/>
    <property type="match status" value="1"/>
</dbReference>
<evidence type="ECO:0000259" key="1">
    <source>
        <dbReference type="Pfam" id="PF07883"/>
    </source>
</evidence>
<dbReference type="SUPFAM" id="SSF51182">
    <property type="entry name" value="RmlC-like cupins"/>
    <property type="match status" value="1"/>
</dbReference>
<keyword evidence="3" id="KW-1185">Reference proteome</keyword>
<proteinExistence type="predicted"/>
<accession>A0A2R8BTL1</accession>
<dbReference type="EMBL" id="ONZF01000002">
    <property type="protein sequence ID" value="SPJ23504.1"/>
    <property type="molecule type" value="Genomic_DNA"/>
</dbReference>
<dbReference type="InterPro" id="IPR011051">
    <property type="entry name" value="RmlC_Cupin_sf"/>
</dbReference>
<dbReference type="InterPro" id="IPR047263">
    <property type="entry name" value="HNL-like_cupin"/>
</dbReference>
<dbReference type="Proteomes" id="UP000244912">
    <property type="component" value="Unassembled WGS sequence"/>
</dbReference>
<dbReference type="Pfam" id="PF07883">
    <property type="entry name" value="Cupin_2"/>
    <property type="match status" value="1"/>
</dbReference>
<dbReference type="AlphaFoldDB" id="A0A2R8BTL1"/>
<protein>
    <recommendedName>
        <fullName evidence="1">Cupin type-2 domain-containing protein</fullName>
    </recommendedName>
</protein>
<dbReference type="OrthoDB" id="7507676at2"/>
<organism evidence="2 3">
    <name type="scientific">Palleronia abyssalis</name>
    <dbReference type="NCBI Taxonomy" id="1501240"/>
    <lineage>
        <taxon>Bacteria</taxon>
        <taxon>Pseudomonadati</taxon>
        <taxon>Pseudomonadota</taxon>
        <taxon>Alphaproteobacteria</taxon>
        <taxon>Rhodobacterales</taxon>
        <taxon>Roseobacteraceae</taxon>
        <taxon>Palleronia</taxon>
    </lineage>
</organism>
<gene>
    <name evidence="2" type="ORF">PAA8504_01316</name>
</gene>
<feature type="domain" description="Cupin type-2" evidence="1">
    <location>
        <begin position="41"/>
        <end position="105"/>
    </location>
</feature>
<dbReference type="InterPro" id="IPR014710">
    <property type="entry name" value="RmlC-like_jellyroll"/>
</dbReference>
<dbReference type="Gene3D" id="2.60.120.10">
    <property type="entry name" value="Jelly Rolls"/>
    <property type="match status" value="1"/>
</dbReference>
<evidence type="ECO:0000313" key="2">
    <source>
        <dbReference type="EMBL" id="SPJ23504.1"/>
    </source>
</evidence>
<dbReference type="CDD" id="cd02233">
    <property type="entry name" value="cupin_HNL-like"/>
    <property type="match status" value="1"/>
</dbReference>
<reference evidence="2 3" key="1">
    <citation type="submission" date="2018-03" db="EMBL/GenBank/DDBJ databases">
        <authorList>
            <person name="Keele B.F."/>
        </authorList>
    </citation>
    <scope>NUCLEOTIDE SEQUENCE [LARGE SCALE GENOMIC DNA]</scope>
    <source>
        <strain evidence="2 3">CECT 8504</strain>
    </source>
</reference>
<evidence type="ECO:0000313" key="3">
    <source>
        <dbReference type="Proteomes" id="UP000244912"/>
    </source>
</evidence>
<name>A0A2R8BTL1_9RHOB</name>
<dbReference type="PANTHER" id="PTHR43698:SF1">
    <property type="entry name" value="BLL4564 PROTEIN"/>
    <property type="match status" value="1"/>
</dbReference>